<keyword evidence="3" id="KW-1185">Reference proteome</keyword>
<feature type="region of interest" description="Disordered" evidence="1">
    <location>
        <begin position="1"/>
        <end position="26"/>
    </location>
</feature>
<organism evidence="2 3">
    <name type="scientific">Streptomyces similanensis</name>
    <dbReference type="NCBI Taxonomy" id="1274988"/>
    <lineage>
        <taxon>Bacteria</taxon>
        <taxon>Bacillati</taxon>
        <taxon>Actinomycetota</taxon>
        <taxon>Actinomycetes</taxon>
        <taxon>Kitasatosporales</taxon>
        <taxon>Streptomycetaceae</taxon>
        <taxon>Streptomyces</taxon>
    </lineage>
</organism>
<accession>A0ABP9LU21</accession>
<dbReference type="EMBL" id="BAABKC010000156">
    <property type="protein sequence ID" value="GAA5082806.1"/>
    <property type="molecule type" value="Genomic_DNA"/>
</dbReference>
<dbReference type="Proteomes" id="UP001500124">
    <property type="component" value="Unassembled WGS sequence"/>
</dbReference>
<evidence type="ECO:0000256" key="1">
    <source>
        <dbReference type="SAM" id="MobiDB-lite"/>
    </source>
</evidence>
<comment type="caution">
    <text evidence="2">The sequence shown here is derived from an EMBL/GenBank/DDBJ whole genome shotgun (WGS) entry which is preliminary data.</text>
</comment>
<reference evidence="3" key="1">
    <citation type="journal article" date="2019" name="Int. J. Syst. Evol. Microbiol.">
        <title>The Global Catalogue of Microorganisms (GCM) 10K type strain sequencing project: providing services to taxonomists for standard genome sequencing and annotation.</title>
        <authorList>
            <consortium name="The Broad Institute Genomics Platform"/>
            <consortium name="The Broad Institute Genome Sequencing Center for Infectious Disease"/>
            <person name="Wu L."/>
            <person name="Ma J."/>
        </authorList>
    </citation>
    <scope>NUCLEOTIDE SEQUENCE [LARGE SCALE GENOMIC DNA]</scope>
    <source>
        <strain evidence="3">JCM 18410</strain>
    </source>
</reference>
<protein>
    <recommendedName>
        <fullName evidence="4">Lipoprotein</fullName>
    </recommendedName>
</protein>
<gene>
    <name evidence="2" type="ORF">GCM10023336_77650</name>
</gene>
<proteinExistence type="predicted"/>
<feature type="region of interest" description="Disordered" evidence="1">
    <location>
        <begin position="62"/>
        <end position="89"/>
    </location>
</feature>
<name>A0ABP9LU21_9ACTN</name>
<sequence>MSRETQTGPRGGLSIALAGCGGRRRDQAPEWEVPAMVSRLRVPTVSGPAGHGDTPMAARASRVAGRPRKFAPGERDLGVSTPETRYNTPPVSGTIFGCDHASYQLIGVFPNRRKGRIMSVMTARAP</sequence>
<evidence type="ECO:0000313" key="2">
    <source>
        <dbReference type="EMBL" id="GAA5082806.1"/>
    </source>
</evidence>
<evidence type="ECO:0008006" key="4">
    <source>
        <dbReference type="Google" id="ProtNLM"/>
    </source>
</evidence>
<evidence type="ECO:0000313" key="3">
    <source>
        <dbReference type="Proteomes" id="UP001500124"/>
    </source>
</evidence>